<dbReference type="AlphaFoldDB" id="A0A1U9QSA7"/>
<name>A0A1U9QSA7_STRNV</name>
<organism evidence="2 3">
    <name type="scientific">Streptomyces niveus</name>
    <name type="common">Streptomyces spheroides</name>
    <dbReference type="NCBI Taxonomy" id="193462"/>
    <lineage>
        <taxon>Bacteria</taxon>
        <taxon>Bacillati</taxon>
        <taxon>Actinomycetota</taxon>
        <taxon>Actinomycetes</taxon>
        <taxon>Kitasatosporales</taxon>
        <taxon>Streptomycetaceae</taxon>
        <taxon>Streptomyces</taxon>
    </lineage>
</organism>
<reference evidence="2 3" key="1">
    <citation type="submission" date="2016-11" db="EMBL/GenBank/DDBJ databases">
        <title>Complete genome sequence of Streptomyces niveus SCSIO 3406.</title>
        <authorList>
            <person name="Zhu Q."/>
            <person name="Cheng W."/>
            <person name="Song Y."/>
            <person name="Li Q."/>
            <person name="Ju J."/>
        </authorList>
    </citation>
    <scope>NUCLEOTIDE SEQUENCE [LARGE SCALE GENOMIC DNA]</scope>
    <source>
        <strain evidence="2 3">SCSIO 3406</strain>
    </source>
</reference>
<feature type="transmembrane region" description="Helical" evidence="1">
    <location>
        <begin position="88"/>
        <end position="109"/>
    </location>
</feature>
<dbReference type="OrthoDB" id="3388214at2"/>
<gene>
    <name evidence="2" type="ORF">BBN63_13670</name>
</gene>
<dbReference type="EMBL" id="CP018047">
    <property type="protein sequence ID" value="AQU67134.1"/>
    <property type="molecule type" value="Genomic_DNA"/>
</dbReference>
<feature type="transmembrane region" description="Helical" evidence="1">
    <location>
        <begin position="7"/>
        <end position="30"/>
    </location>
</feature>
<protein>
    <recommendedName>
        <fullName evidence="4">DUF1449 domain-containing protein</fullName>
    </recommendedName>
</protein>
<sequence>MREFIDAALGFPTFLFTAALIVVIGFWLLVLTGVAETDSFDSDVDLDAAGIGGVPVTVAFSLLTALAWFGSLAASVTLHRFGAFDASGLVRAALTLTVLAGATLLAWWATRLLVRPLHTLFPDEPGPSRLDFVGLTCTIRTGRVDAWFGQAEVAARDGSTAVVQVRQHHADMAKADAPALGNGSTGLLYAYDEAGEFFWVAPYDTALDPRASAA</sequence>
<evidence type="ECO:0000313" key="3">
    <source>
        <dbReference type="Proteomes" id="UP000189677"/>
    </source>
</evidence>
<dbReference type="RefSeq" id="WP_078075670.1">
    <property type="nucleotide sequence ID" value="NZ_CP018047.1"/>
</dbReference>
<accession>A0A1U9QSA7</accession>
<feature type="transmembrane region" description="Helical" evidence="1">
    <location>
        <begin position="50"/>
        <end position="76"/>
    </location>
</feature>
<proteinExistence type="predicted"/>
<keyword evidence="1" id="KW-0812">Transmembrane</keyword>
<keyword evidence="1" id="KW-0472">Membrane</keyword>
<dbReference type="KEGG" id="snw:BBN63_13670"/>
<keyword evidence="1" id="KW-1133">Transmembrane helix</keyword>
<keyword evidence="3" id="KW-1185">Reference proteome</keyword>
<dbReference type="Proteomes" id="UP000189677">
    <property type="component" value="Chromosome"/>
</dbReference>
<evidence type="ECO:0000313" key="2">
    <source>
        <dbReference type="EMBL" id="AQU67134.1"/>
    </source>
</evidence>
<evidence type="ECO:0000256" key="1">
    <source>
        <dbReference type="SAM" id="Phobius"/>
    </source>
</evidence>
<evidence type="ECO:0008006" key="4">
    <source>
        <dbReference type="Google" id="ProtNLM"/>
    </source>
</evidence>